<dbReference type="KEGG" id="mlr:MELLADRAFT_73286"/>
<reference evidence="2" key="1">
    <citation type="journal article" date="2011" name="Proc. Natl. Acad. Sci. U.S.A.">
        <title>Obligate biotrophy features unraveled by the genomic analysis of rust fungi.</title>
        <authorList>
            <person name="Duplessis S."/>
            <person name="Cuomo C.A."/>
            <person name="Lin Y.-C."/>
            <person name="Aerts A."/>
            <person name="Tisserant E."/>
            <person name="Veneault-Fourrey C."/>
            <person name="Joly D.L."/>
            <person name="Hacquard S."/>
            <person name="Amselem J."/>
            <person name="Cantarel B.L."/>
            <person name="Chiu R."/>
            <person name="Coutinho P.M."/>
            <person name="Feau N."/>
            <person name="Field M."/>
            <person name="Frey P."/>
            <person name="Gelhaye E."/>
            <person name="Goldberg J."/>
            <person name="Grabherr M.G."/>
            <person name="Kodira C.D."/>
            <person name="Kohler A."/>
            <person name="Kuees U."/>
            <person name="Lindquist E.A."/>
            <person name="Lucas S.M."/>
            <person name="Mago R."/>
            <person name="Mauceli E."/>
            <person name="Morin E."/>
            <person name="Murat C."/>
            <person name="Pangilinan J.L."/>
            <person name="Park R."/>
            <person name="Pearson M."/>
            <person name="Quesneville H."/>
            <person name="Rouhier N."/>
            <person name="Sakthikumar S."/>
            <person name="Salamov A.A."/>
            <person name="Schmutz J."/>
            <person name="Selles B."/>
            <person name="Shapiro H."/>
            <person name="Tanguay P."/>
            <person name="Tuskan G.A."/>
            <person name="Henrissat B."/>
            <person name="Van de Peer Y."/>
            <person name="Rouze P."/>
            <person name="Ellis J.G."/>
            <person name="Dodds P.N."/>
            <person name="Schein J.E."/>
            <person name="Zhong S."/>
            <person name="Hamelin R.C."/>
            <person name="Grigoriev I.V."/>
            <person name="Szabo L.J."/>
            <person name="Martin F."/>
        </authorList>
    </citation>
    <scope>NUCLEOTIDE SEQUENCE [LARGE SCALE GENOMIC DNA]</scope>
    <source>
        <strain evidence="2">98AG31 / pathotype 3-4-7</strain>
    </source>
</reference>
<keyword evidence="2" id="KW-1185">Reference proteome</keyword>
<proteinExistence type="predicted"/>
<sequence length="73" mass="8600">MIIEIEDEAEELYKRSSEIEVSKIKTQNHRTLRESMNRTRMSYRLNAGFVEFTRKVLLDEVYVDGIKKSGIGF</sequence>
<dbReference type="EMBL" id="GL883152">
    <property type="protein sequence ID" value="EGF99999.1"/>
    <property type="molecule type" value="Genomic_DNA"/>
</dbReference>
<evidence type="ECO:0000313" key="2">
    <source>
        <dbReference type="Proteomes" id="UP000001072"/>
    </source>
</evidence>
<protein>
    <submittedName>
        <fullName evidence="1">Uncharacterized protein</fullName>
    </submittedName>
</protein>
<dbReference type="InParanoid" id="F4S5V7"/>
<dbReference type="AlphaFoldDB" id="F4S5V7"/>
<name>F4S5V7_MELLP</name>
<dbReference type="VEuPathDB" id="FungiDB:MELLADRAFT_73286"/>
<evidence type="ECO:0000313" key="1">
    <source>
        <dbReference type="EMBL" id="EGF99999.1"/>
    </source>
</evidence>
<dbReference type="HOGENOM" id="CLU_2705327_0_0_1"/>
<organism evidence="2">
    <name type="scientific">Melampsora larici-populina (strain 98AG31 / pathotype 3-4-7)</name>
    <name type="common">Poplar leaf rust fungus</name>
    <dbReference type="NCBI Taxonomy" id="747676"/>
    <lineage>
        <taxon>Eukaryota</taxon>
        <taxon>Fungi</taxon>
        <taxon>Dikarya</taxon>
        <taxon>Basidiomycota</taxon>
        <taxon>Pucciniomycotina</taxon>
        <taxon>Pucciniomycetes</taxon>
        <taxon>Pucciniales</taxon>
        <taxon>Melampsoraceae</taxon>
        <taxon>Melampsora</taxon>
    </lineage>
</organism>
<dbReference type="GeneID" id="18932336"/>
<gene>
    <name evidence="1" type="ORF">MELLADRAFT_73286</name>
</gene>
<accession>F4S5V7</accession>
<dbReference type="Proteomes" id="UP000001072">
    <property type="component" value="Unassembled WGS sequence"/>
</dbReference>
<dbReference type="RefSeq" id="XP_007416754.1">
    <property type="nucleotide sequence ID" value="XM_007416692.1"/>
</dbReference>